<sequence>MKKLFFVAALGVAGMMSASNTIVKEVEIAKTNECIDQKSAEISPLKLKSPGDVIIEFDLSCCTGATWPVQNGTAINKKQLDIIEAILESVYCDE</sequence>
<comment type="caution">
    <text evidence="2">The sequence shown here is derived from an EMBL/GenBank/DDBJ whole genome shotgun (WGS) entry which is preliminary data.</text>
</comment>
<feature type="chain" id="PRO_5035254205" evidence="1">
    <location>
        <begin position="19"/>
        <end position="94"/>
    </location>
</feature>
<dbReference type="RefSeq" id="WP_173779896.1">
    <property type="nucleotide sequence ID" value="NZ_JABSNO010000019.1"/>
</dbReference>
<dbReference type="Proteomes" id="UP000610746">
    <property type="component" value="Unassembled WGS sequence"/>
</dbReference>
<evidence type="ECO:0000256" key="1">
    <source>
        <dbReference type="SAM" id="SignalP"/>
    </source>
</evidence>
<evidence type="ECO:0000313" key="2">
    <source>
        <dbReference type="EMBL" id="NRS93330.1"/>
    </source>
</evidence>
<name>A0A8J8K644_9FLAO</name>
<evidence type="ECO:0000313" key="3">
    <source>
        <dbReference type="Proteomes" id="UP000610746"/>
    </source>
</evidence>
<gene>
    <name evidence="2" type="ORF">HNQ03_002417</name>
</gene>
<proteinExistence type="predicted"/>
<protein>
    <submittedName>
        <fullName evidence="2">Uncharacterized protein</fullName>
    </submittedName>
</protein>
<dbReference type="EMBL" id="JABSNO010000019">
    <property type="protein sequence ID" value="NRS93330.1"/>
    <property type="molecule type" value="Genomic_DNA"/>
</dbReference>
<accession>A0A8J8K644</accession>
<dbReference type="AlphaFoldDB" id="A0A8J8K644"/>
<organism evidence="2 3">
    <name type="scientific">Frigoriflavimonas asaccharolytica</name>
    <dbReference type="NCBI Taxonomy" id="2735899"/>
    <lineage>
        <taxon>Bacteria</taxon>
        <taxon>Pseudomonadati</taxon>
        <taxon>Bacteroidota</taxon>
        <taxon>Flavobacteriia</taxon>
        <taxon>Flavobacteriales</taxon>
        <taxon>Weeksellaceae</taxon>
        <taxon>Frigoriflavimonas</taxon>
    </lineage>
</organism>
<reference evidence="2" key="1">
    <citation type="submission" date="2020-05" db="EMBL/GenBank/DDBJ databases">
        <title>Genomic Encyclopedia of Type Strains, Phase IV (KMG-V): Genome sequencing to study the core and pangenomes of soil and plant-associated prokaryotes.</title>
        <authorList>
            <person name="Whitman W."/>
        </authorList>
    </citation>
    <scope>NUCLEOTIDE SEQUENCE</scope>
    <source>
        <strain evidence="2">16F</strain>
    </source>
</reference>
<keyword evidence="1" id="KW-0732">Signal</keyword>
<feature type="signal peptide" evidence="1">
    <location>
        <begin position="1"/>
        <end position="18"/>
    </location>
</feature>
<keyword evidence="3" id="KW-1185">Reference proteome</keyword>